<keyword evidence="2" id="KW-0285">Flavoprotein</keyword>
<feature type="domain" description="Nitroreductase" evidence="5">
    <location>
        <begin position="11"/>
        <end position="166"/>
    </location>
</feature>
<comment type="caution">
    <text evidence="6">The sequence shown here is derived from an EMBL/GenBank/DDBJ whole genome shotgun (WGS) entry which is preliminary data.</text>
</comment>
<dbReference type="EMBL" id="SNXS01000002">
    <property type="protein sequence ID" value="TDP72926.1"/>
    <property type="molecule type" value="Genomic_DNA"/>
</dbReference>
<organism evidence="6 7">
    <name type="scientific">Roseateles toxinivorans</name>
    <dbReference type="NCBI Taxonomy" id="270368"/>
    <lineage>
        <taxon>Bacteria</taxon>
        <taxon>Pseudomonadati</taxon>
        <taxon>Pseudomonadota</taxon>
        <taxon>Betaproteobacteria</taxon>
        <taxon>Burkholderiales</taxon>
        <taxon>Sphaerotilaceae</taxon>
        <taxon>Roseateles</taxon>
    </lineage>
</organism>
<keyword evidence="4" id="KW-0560">Oxidoreductase</keyword>
<dbReference type="OrthoDB" id="3181400at2"/>
<evidence type="ECO:0000256" key="4">
    <source>
        <dbReference type="ARBA" id="ARBA00023002"/>
    </source>
</evidence>
<dbReference type="PANTHER" id="PTHR43425">
    <property type="entry name" value="OXYGEN-INSENSITIVE NADPH NITROREDUCTASE"/>
    <property type="match status" value="1"/>
</dbReference>
<evidence type="ECO:0000259" key="5">
    <source>
        <dbReference type="Pfam" id="PF00881"/>
    </source>
</evidence>
<evidence type="ECO:0000313" key="7">
    <source>
        <dbReference type="Proteomes" id="UP000295361"/>
    </source>
</evidence>
<dbReference type="InterPro" id="IPR016446">
    <property type="entry name" value="Flavin_OxRdtase_Frp"/>
</dbReference>
<dbReference type="InterPro" id="IPR029479">
    <property type="entry name" value="Nitroreductase"/>
</dbReference>
<dbReference type="Gene3D" id="3.40.109.10">
    <property type="entry name" value="NADH Oxidase"/>
    <property type="match status" value="1"/>
</dbReference>
<evidence type="ECO:0000256" key="3">
    <source>
        <dbReference type="ARBA" id="ARBA00022643"/>
    </source>
</evidence>
<reference evidence="6 7" key="1">
    <citation type="submission" date="2019-03" db="EMBL/GenBank/DDBJ databases">
        <title>Genomic Encyclopedia of Type Strains, Phase IV (KMG-IV): sequencing the most valuable type-strain genomes for metagenomic binning, comparative biology and taxonomic classification.</title>
        <authorList>
            <person name="Goeker M."/>
        </authorList>
    </citation>
    <scope>NUCLEOTIDE SEQUENCE [LARGE SCALE GENOMIC DNA]</scope>
    <source>
        <strain evidence="6 7">DSM 16998</strain>
    </source>
</reference>
<name>A0A4R6QPK1_9BURK</name>
<dbReference type="AlphaFoldDB" id="A0A4R6QPK1"/>
<dbReference type="Pfam" id="PF00881">
    <property type="entry name" value="Nitroreductase"/>
    <property type="match status" value="1"/>
</dbReference>
<dbReference type="FunCoup" id="A0A4R6QPK1">
    <property type="interactions" value="53"/>
</dbReference>
<keyword evidence="3" id="KW-0288">FMN</keyword>
<evidence type="ECO:0000256" key="1">
    <source>
        <dbReference type="ARBA" id="ARBA00008366"/>
    </source>
</evidence>
<accession>A0A4R6QPK1</accession>
<gene>
    <name evidence="6" type="ORF">DES47_102672</name>
</gene>
<protein>
    <submittedName>
        <fullName evidence="6">Nitroreductase</fullName>
    </submittedName>
</protein>
<proteinExistence type="inferred from homology"/>
<sequence>MTTIDLSPLLRAHRSIRKYKSTPIAPALIDEVLSESIAGSSSSGNLNTFSMVLTRDAERRRRLFQLHLEQDMVLQAPLVITFNADTARTRQWLKMREARDNFNNFHGFMVAAFDAVILSQTVALAFEARGLGICYMGTTLNQASAIAEFLQLPETVFPVTSLVVGYPDEAPKARDRLPLRAYVHDEIYRPHSEAEIDALYEAREVSGWNRYLGMGPDMAARFAEHDIKSLAQFYTSELKYSPIAMGKISEQLQALLQEQGFDRKS</sequence>
<dbReference type="RefSeq" id="WP_133700350.1">
    <property type="nucleotide sequence ID" value="NZ_SNXS01000002.1"/>
</dbReference>
<keyword evidence="7" id="KW-1185">Reference proteome</keyword>
<comment type="similarity">
    <text evidence="1">Belongs to the flavin oxidoreductase frp family.</text>
</comment>
<dbReference type="PANTHER" id="PTHR43425:SF2">
    <property type="entry name" value="OXYGEN-INSENSITIVE NADPH NITROREDUCTASE"/>
    <property type="match status" value="1"/>
</dbReference>
<dbReference type="GO" id="GO:0016491">
    <property type="term" value="F:oxidoreductase activity"/>
    <property type="evidence" value="ECO:0007669"/>
    <property type="project" value="UniProtKB-KW"/>
</dbReference>
<evidence type="ECO:0000256" key="2">
    <source>
        <dbReference type="ARBA" id="ARBA00022630"/>
    </source>
</evidence>
<dbReference type="Proteomes" id="UP000295361">
    <property type="component" value="Unassembled WGS sequence"/>
</dbReference>
<evidence type="ECO:0000313" key="6">
    <source>
        <dbReference type="EMBL" id="TDP72926.1"/>
    </source>
</evidence>
<dbReference type="InterPro" id="IPR000415">
    <property type="entry name" value="Nitroreductase-like"/>
</dbReference>
<dbReference type="SUPFAM" id="SSF55469">
    <property type="entry name" value="FMN-dependent nitroreductase-like"/>
    <property type="match status" value="1"/>
</dbReference>
<dbReference type="InParanoid" id="A0A4R6QPK1"/>